<sequence length="152" mass="17531">MIWGVFQHLRIVTTTPGRLVLRELPLLEWLMAFAVMLLGFNFIIMNMTITAVGAFLVALVIVMSSRSRILIFDAADRELRILFQYPLRQRVVNQIPLAQIDRAYLSKDDNDSTQIILVTQRGDMGLSVYSRDNRPWKEDICKAINDFLRSQS</sequence>
<feature type="transmembrane region" description="Helical" evidence="1">
    <location>
        <begin position="29"/>
        <end position="62"/>
    </location>
</feature>
<dbReference type="EMBL" id="CP062983">
    <property type="protein sequence ID" value="QPC82429.1"/>
    <property type="molecule type" value="Genomic_DNA"/>
</dbReference>
<reference evidence="2 3" key="1">
    <citation type="submission" date="2020-02" db="EMBL/GenBank/DDBJ databases">
        <authorList>
            <person name="Zheng R.K."/>
            <person name="Sun C.M."/>
        </authorList>
    </citation>
    <scope>NUCLEOTIDE SEQUENCE [LARGE SCALE GENOMIC DNA]</scope>
    <source>
        <strain evidence="3">rifampicinis</strain>
    </source>
</reference>
<dbReference type="Proteomes" id="UP000594468">
    <property type="component" value="Chromosome"/>
</dbReference>
<protein>
    <submittedName>
        <fullName evidence="2">Uncharacterized protein</fullName>
    </submittedName>
</protein>
<proteinExistence type="predicted"/>
<evidence type="ECO:0000256" key="1">
    <source>
        <dbReference type="SAM" id="Phobius"/>
    </source>
</evidence>
<accession>A0A7S8E8X7</accession>
<keyword evidence="1" id="KW-0812">Transmembrane</keyword>
<dbReference type="AlphaFoldDB" id="A0A7S8E8X7"/>
<evidence type="ECO:0000313" key="2">
    <source>
        <dbReference type="EMBL" id="QPC82429.1"/>
    </source>
</evidence>
<dbReference type="KEGG" id="pmet:G4Y79_22535"/>
<name>A0A7S8E8X7_9CHLR</name>
<dbReference type="RefSeq" id="WP_195170498.1">
    <property type="nucleotide sequence ID" value="NZ_CP062983.1"/>
</dbReference>
<keyword evidence="1" id="KW-1133">Transmembrane helix</keyword>
<keyword evidence="3" id="KW-1185">Reference proteome</keyword>
<gene>
    <name evidence="2" type="ORF">G4Y79_22535</name>
</gene>
<organism evidence="2 3">
    <name type="scientific">Phototrophicus methaneseepsis</name>
    <dbReference type="NCBI Taxonomy" id="2710758"/>
    <lineage>
        <taxon>Bacteria</taxon>
        <taxon>Bacillati</taxon>
        <taxon>Chloroflexota</taxon>
        <taxon>Candidatus Thermofontia</taxon>
        <taxon>Phototrophicales</taxon>
        <taxon>Phototrophicaceae</taxon>
        <taxon>Phototrophicus</taxon>
    </lineage>
</organism>
<evidence type="ECO:0000313" key="3">
    <source>
        <dbReference type="Proteomes" id="UP000594468"/>
    </source>
</evidence>
<keyword evidence="1" id="KW-0472">Membrane</keyword>